<protein>
    <submittedName>
        <fullName evidence="1">Uncharacterized protein</fullName>
    </submittedName>
</protein>
<reference evidence="1" key="1">
    <citation type="submission" date="2019-08" db="EMBL/GenBank/DDBJ databases">
        <authorList>
            <person name="Kucharzyk K."/>
            <person name="Murdoch R.W."/>
            <person name="Higgins S."/>
            <person name="Loffler F."/>
        </authorList>
    </citation>
    <scope>NUCLEOTIDE SEQUENCE</scope>
</reference>
<proteinExistence type="predicted"/>
<name>A0A644XZW2_9ZZZZ</name>
<gene>
    <name evidence="1" type="ORF">SDC9_66229</name>
</gene>
<organism evidence="1">
    <name type="scientific">bioreactor metagenome</name>
    <dbReference type="NCBI Taxonomy" id="1076179"/>
    <lineage>
        <taxon>unclassified sequences</taxon>
        <taxon>metagenomes</taxon>
        <taxon>ecological metagenomes</taxon>
    </lineage>
</organism>
<evidence type="ECO:0000313" key="1">
    <source>
        <dbReference type="EMBL" id="MPM19803.1"/>
    </source>
</evidence>
<comment type="caution">
    <text evidence="1">The sequence shown here is derived from an EMBL/GenBank/DDBJ whole genome shotgun (WGS) entry which is preliminary data.</text>
</comment>
<dbReference type="AlphaFoldDB" id="A0A644XZW2"/>
<accession>A0A644XZW2</accession>
<sequence>MQLFFCLDTFCQDFHSQVLRCLYDALDQGLVLIRTCGDSLHEFNVDLQLVDRIGFQSAEGGVAGSKVIDGQAEAELLQLK</sequence>
<dbReference type="EMBL" id="VSSQ01003247">
    <property type="protein sequence ID" value="MPM19803.1"/>
    <property type="molecule type" value="Genomic_DNA"/>
</dbReference>